<keyword evidence="2" id="KW-0812">Transmembrane</keyword>
<gene>
    <name evidence="3" type="ORF">EJK80_04645</name>
</gene>
<feature type="region of interest" description="Disordered" evidence="1">
    <location>
        <begin position="40"/>
        <end position="63"/>
    </location>
</feature>
<evidence type="ECO:0000313" key="3">
    <source>
        <dbReference type="EMBL" id="TQE43835.1"/>
    </source>
</evidence>
<dbReference type="AlphaFoldDB" id="A0A540R7W4"/>
<feature type="compositionally biased region" description="Basic residues" evidence="1">
    <location>
        <begin position="122"/>
        <end position="132"/>
    </location>
</feature>
<sequence length="313" mass="34094">MNPTYIGPALKAAQSAWAKFAEYREDKQREAYDALATAAETASSSLDDNFPRSRKEAGSVTKAAHARLERTLAELADRREEVAGELGDRVAEAKKAGRTQVKEARKEAKAATKQARKESKRTQKQLFKKNKQVSKKIEKARAKALKKAQARAAKKEKGSKFWPIAAVLAVISAIAGGVYYWLRKNDTPATEPPRVEEFGADKVQGSTLVYTSTSAADDLADTPADKAAVHSDLAEEGVVERDEKLLGDIDEQIAKLREEGSTTTADRIEAEAERKGVDENFDGAKHVSTRIISSPLPPDGRKMCAFGALRGLP</sequence>
<accession>A0A540R7W4</accession>
<dbReference type="STRING" id="1686286.GCA_900092335_00741"/>
<comment type="caution">
    <text evidence="3">The sequence shown here is derived from an EMBL/GenBank/DDBJ whole genome shotgun (WGS) entry which is preliminary data.</text>
</comment>
<feature type="transmembrane region" description="Helical" evidence="2">
    <location>
        <begin position="161"/>
        <end position="182"/>
    </location>
</feature>
<dbReference type="EMBL" id="VHIR01000005">
    <property type="protein sequence ID" value="TQE43835.1"/>
    <property type="molecule type" value="Genomic_DNA"/>
</dbReference>
<keyword evidence="4" id="KW-1185">Reference proteome</keyword>
<proteinExistence type="predicted"/>
<protein>
    <submittedName>
        <fullName evidence="3">Uncharacterized protein</fullName>
    </submittedName>
</protein>
<organism evidence="3 4">
    <name type="scientific">Corynebacterium phoceense</name>
    <dbReference type="NCBI Taxonomy" id="1686286"/>
    <lineage>
        <taxon>Bacteria</taxon>
        <taxon>Bacillati</taxon>
        <taxon>Actinomycetota</taxon>
        <taxon>Actinomycetes</taxon>
        <taxon>Mycobacteriales</taxon>
        <taxon>Corynebacteriaceae</taxon>
        <taxon>Corynebacterium</taxon>
    </lineage>
</organism>
<dbReference type="Proteomes" id="UP000318080">
    <property type="component" value="Unassembled WGS sequence"/>
</dbReference>
<reference evidence="3 4" key="1">
    <citation type="submission" date="2019-06" db="EMBL/GenBank/DDBJ databases">
        <title>Draft genome of C. phoceense Strain 272.</title>
        <authorList>
            <person name="Pacheco L.G.C."/>
            <person name="Barberis C.M."/>
            <person name="Almuzara M.N."/>
            <person name="Traglia G.M."/>
            <person name="Santos C.S."/>
            <person name="Rocha D.J.P.G."/>
            <person name="Aguiar E.R.G.R."/>
            <person name="Vay C.A."/>
        </authorList>
    </citation>
    <scope>NUCLEOTIDE SEQUENCE [LARGE SCALE GENOMIC DNA]</scope>
    <source>
        <strain evidence="3 4">272</strain>
    </source>
</reference>
<name>A0A540R7W4_9CORY</name>
<evidence type="ECO:0000313" key="4">
    <source>
        <dbReference type="Proteomes" id="UP000318080"/>
    </source>
</evidence>
<feature type="region of interest" description="Disordered" evidence="1">
    <location>
        <begin position="93"/>
        <end position="132"/>
    </location>
</feature>
<evidence type="ECO:0000256" key="2">
    <source>
        <dbReference type="SAM" id="Phobius"/>
    </source>
</evidence>
<keyword evidence="2" id="KW-1133">Transmembrane helix</keyword>
<dbReference type="RefSeq" id="WP_141628724.1">
    <property type="nucleotide sequence ID" value="NZ_VHIR01000005.1"/>
</dbReference>
<evidence type="ECO:0000256" key="1">
    <source>
        <dbReference type="SAM" id="MobiDB-lite"/>
    </source>
</evidence>
<feature type="compositionally biased region" description="Basic and acidic residues" evidence="1">
    <location>
        <begin position="93"/>
        <end position="121"/>
    </location>
</feature>
<keyword evidence="2" id="KW-0472">Membrane</keyword>